<accession>A0AC60QMP6</accession>
<organism evidence="1 2">
    <name type="scientific">Ixodes persulcatus</name>
    <name type="common">Taiga tick</name>
    <dbReference type="NCBI Taxonomy" id="34615"/>
    <lineage>
        <taxon>Eukaryota</taxon>
        <taxon>Metazoa</taxon>
        <taxon>Ecdysozoa</taxon>
        <taxon>Arthropoda</taxon>
        <taxon>Chelicerata</taxon>
        <taxon>Arachnida</taxon>
        <taxon>Acari</taxon>
        <taxon>Parasitiformes</taxon>
        <taxon>Ixodida</taxon>
        <taxon>Ixodoidea</taxon>
        <taxon>Ixodidae</taxon>
        <taxon>Ixodinae</taxon>
        <taxon>Ixodes</taxon>
    </lineage>
</organism>
<evidence type="ECO:0000313" key="2">
    <source>
        <dbReference type="Proteomes" id="UP000805193"/>
    </source>
</evidence>
<evidence type="ECO:0000313" key="1">
    <source>
        <dbReference type="EMBL" id="KAG0436251.1"/>
    </source>
</evidence>
<proteinExistence type="predicted"/>
<sequence length="75" mass="8491">GVHLAGDGRCDSPGYSAKYCTYSFYCNALQKIVHTEQVQVATPVTRNALHKVRELIEMGCYKAIEVKRNKIMRQT</sequence>
<gene>
    <name evidence="1" type="ORF">HPB47_018053</name>
</gene>
<protein>
    <submittedName>
        <fullName evidence="1">Uncharacterized protein</fullName>
    </submittedName>
</protein>
<dbReference type="EMBL" id="JABSTQ010007089">
    <property type="protein sequence ID" value="KAG0436251.1"/>
    <property type="molecule type" value="Genomic_DNA"/>
</dbReference>
<feature type="non-terminal residue" evidence="1">
    <location>
        <position position="1"/>
    </location>
</feature>
<name>A0AC60QMP6_IXOPE</name>
<feature type="non-terminal residue" evidence="1">
    <location>
        <position position="75"/>
    </location>
</feature>
<dbReference type="Proteomes" id="UP000805193">
    <property type="component" value="Unassembled WGS sequence"/>
</dbReference>
<keyword evidence="2" id="KW-1185">Reference proteome</keyword>
<comment type="caution">
    <text evidence="1">The sequence shown here is derived from an EMBL/GenBank/DDBJ whole genome shotgun (WGS) entry which is preliminary data.</text>
</comment>
<reference evidence="1 2" key="1">
    <citation type="journal article" date="2020" name="Cell">
        <title>Large-Scale Comparative Analyses of Tick Genomes Elucidate Their Genetic Diversity and Vector Capacities.</title>
        <authorList>
            <consortium name="Tick Genome and Microbiome Consortium (TIGMIC)"/>
            <person name="Jia N."/>
            <person name="Wang J."/>
            <person name="Shi W."/>
            <person name="Du L."/>
            <person name="Sun Y."/>
            <person name="Zhan W."/>
            <person name="Jiang J.F."/>
            <person name="Wang Q."/>
            <person name="Zhang B."/>
            <person name="Ji P."/>
            <person name="Bell-Sakyi L."/>
            <person name="Cui X.M."/>
            <person name="Yuan T.T."/>
            <person name="Jiang B.G."/>
            <person name="Yang W.F."/>
            <person name="Lam T.T."/>
            <person name="Chang Q.C."/>
            <person name="Ding S.J."/>
            <person name="Wang X.J."/>
            <person name="Zhu J.G."/>
            <person name="Ruan X.D."/>
            <person name="Zhao L."/>
            <person name="Wei J.T."/>
            <person name="Ye R.Z."/>
            <person name="Que T.C."/>
            <person name="Du C.H."/>
            <person name="Zhou Y.H."/>
            <person name="Cheng J.X."/>
            <person name="Dai P.F."/>
            <person name="Guo W.B."/>
            <person name="Han X.H."/>
            <person name="Huang E.J."/>
            <person name="Li L.F."/>
            <person name="Wei W."/>
            <person name="Gao Y.C."/>
            <person name="Liu J.Z."/>
            <person name="Shao H.Z."/>
            <person name="Wang X."/>
            <person name="Wang C.C."/>
            <person name="Yang T.C."/>
            <person name="Huo Q.B."/>
            <person name="Li W."/>
            <person name="Chen H.Y."/>
            <person name="Chen S.E."/>
            <person name="Zhou L.G."/>
            <person name="Ni X.B."/>
            <person name="Tian J.H."/>
            <person name="Sheng Y."/>
            <person name="Liu T."/>
            <person name="Pan Y.S."/>
            <person name="Xia L.Y."/>
            <person name="Li J."/>
            <person name="Zhao F."/>
            <person name="Cao W.C."/>
        </authorList>
    </citation>
    <scope>NUCLEOTIDE SEQUENCE [LARGE SCALE GENOMIC DNA]</scope>
    <source>
        <strain evidence="1">Iper-2018</strain>
    </source>
</reference>